<dbReference type="RefSeq" id="XP_004831842.1">
    <property type="nucleotide sequence ID" value="XM_004831785.1"/>
</dbReference>
<dbReference type="Proteomes" id="UP000031512">
    <property type="component" value="Unassembled WGS sequence"/>
</dbReference>
<proteinExistence type="predicted"/>
<sequence length="250" mass="27474">MVYYNGDTGSNVPLLIYILQSDDRHRWICRHFGDITWQEYNDSSLTSDTDSKNIKSLLEQLSTPHVTIDLDNCATYNPKGNSHKFDVEKSQVTSSGYYQFTHTKNSSNGEPFTVKSVVHGQGNVLDGIQPSDKLTNISGHYYGDNPSDEKKLLLVGLLKKNGSNKYVYYSRPLVSGGSWTKIVRTNNQTTALNEDELKPMLDALKKAHFPDSPTTTIVGSSIGTGTIGAGITGLVVWKGPALLSALKTLL</sequence>
<name>L1LAT3_THEEQ</name>
<dbReference type="GeneID" id="15805135"/>
<gene>
    <name evidence="1" type="ORF">BEWA_048570</name>
</gene>
<comment type="caution">
    <text evidence="1">The sequence shown here is derived from an EMBL/GenBank/DDBJ whole genome shotgun (WGS) entry which is preliminary data.</text>
</comment>
<dbReference type="AlphaFoldDB" id="L1LAT3"/>
<keyword evidence="2" id="KW-1185">Reference proteome</keyword>
<evidence type="ECO:0000313" key="1">
    <source>
        <dbReference type="EMBL" id="EKX72390.1"/>
    </source>
</evidence>
<dbReference type="VEuPathDB" id="PiroplasmaDB:BEWA_048570"/>
<protein>
    <submittedName>
        <fullName evidence="1">Uncharacterized protein</fullName>
    </submittedName>
</protein>
<reference evidence="1 2" key="1">
    <citation type="journal article" date="2012" name="BMC Genomics">
        <title>Comparative genomic analysis and phylogenetic position of Theileria equi.</title>
        <authorList>
            <person name="Kappmeyer L.S."/>
            <person name="Thiagarajan M."/>
            <person name="Herndon D.R."/>
            <person name="Ramsay J.D."/>
            <person name="Caler E."/>
            <person name="Djikeng A."/>
            <person name="Gillespie J.J."/>
            <person name="Lau A.O."/>
            <person name="Roalson E.H."/>
            <person name="Silva J.C."/>
            <person name="Silva M.G."/>
            <person name="Suarez C.E."/>
            <person name="Ueti M.W."/>
            <person name="Nene V.M."/>
            <person name="Mealey R.H."/>
            <person name="Knowles D.P."/>
            <person name="Brayton K.A."/>
        </authorList>
    </citation>
    <scope>NUCLEOTIDE SEQUENCE [LARGE SCALE GENOMIC DNA]</scope>
    <source>
        <strain evidence="1 2">WA</strain>
    </source>
</reference>
<evidence type="ECO:0000313" key="2">
    <source>
        <dbReference type="Proteomes" id="UP000031512"/>
    </source>
</evidence>
<dbReference type="KEGG" id="beq:BEWA_048570"/>
<dbReference type="EMBL" id="ACOU01000007">
    <property type="protein sequence ID" value="EKX72390.1"/>
    <property type="molecule type" value="Genomic_DNA"/>
</dbReference>
<accession>L1LAT3</accession>
<organism evidence="1 2">
    <name type="scientific">Theileria equi strain WA</name>
    <dbReference type="NCBI Taxonomy" id="1537102"/>
    <lineage>
        <taxon>Eukaryota</taxon>
        <taxon>Sar</taxon>
        <taxon>Alveolata</taxon>
        <taxon>Apicomplexa</taxon>
        <taxon>Aconoidasida</taxon>
        <taxon>Piroplasmida</taxon>
        <taxon>Theileriidae</taxon>
        <taxon>Theileria</taxon>
    </lineage>
</organism>